<protein>
    <submittedName>
        <fullName evidence="9">Type IV secretion system protein VirD4</fullName>
    </submittedName>
</protein>
<dbReference type="RefSeq" id="WP_092451200.1">
    <property type="nucleotide sequence ID" value="NZ_FOJI01000003.1"/>
</dbReference>
<dbReference type="AlphaFoldDB" id="A0A1I0NHV9"/>
<evidence type="ECO:0000256" key="1">
    <source>
        <dbReference type="ARBA" id="ARBA00004651"/>
    </source>
</evidence>
<dbReference type="NCBIfam" id="NF045973">
    <property type="entry name" value="conju_CD1115"/>
    <property type="match status" value="1"/>
</dbReference>
<evidence type="ECO:0000313" key="9">
    <source>
        <dbReference type="EMBL" id="SEW00711.1"/>
    </source>
</evidence>
<feature type="transmembrane region" description="Helical" evidence="8">
    <location>
        <begin position="12"/>
        <end position="31"/>
    </location>
</feature>
<feature type="transmembrane region" description="Helical" evidence="8">
    <location>
        <begin position="61"/>
        <end position="79"/>
    </location>
</feature>
<dbReference type="EMBL" id="FOJI01000003">
    <property type="protein sequence ID" value="SEW00711.1"/>
    <property type="molecule type" value="Genomic_DNA"/>
</dbReference>
<dbReference type="SUPFAM" id="SSF52540">
    <property type="entry name" value="P-loop containing nucleoside triphosphate hydrolases"/>
    <property type="match status" value="1"/>
</dbReference>
<dbReference type="InterPro" id="IPR027417">
    <property type="entry name" value="P-loop_NTPase"/>
</dbReference>
<dbReference type="InterPro" id="IPR051539">
    <property type="entry name" value="T4SS-coupling_protein"/>
</dbReference>
<dbReference type="OrthoDB" id="9766496at2"/>
<dbReference type="STRING" id="99656.SAMN05421659_103102"/>
<dbReference type="PANTHER" id="PTHR37937">
    <property type="entry name" value="CONJUGATIVE TRANSFER: DNA TRANSPORT"/>
    <property type="match status" value="1"/>
</dbReference>
<evidence type="ECO:0000256" key="7">
    <source>
        <dbReference type="SAM" id="MobiDB-lite"/>
    </source>
</evidence>
<keyword evidence="4 8" id="KW-0812">Transmembrane</keyword>
<evidence type="ECO:0000256" key="8">
    <source>
        <dbReference type="SAM" id="Phobius"/>
    </source>
</evidence>
<feature type="compositionally biased region" description="Basic and acidic residues" evidence="7">
    <location>
        <begin position="627"/>
        <end position="641"/>
    </location>
</feature>
<dbReference type="Proteomes" id="UP000199701">
    <property type="component" value="Unassembled WGS sequence"/>
</dbReference>
<feature type="region of interest" description="Disordered" evidence="7">
    <location>
        <begin position="627"/>
        <end position="664"/>
    </location>
</feature>
<evidence type="ECO:0000256" key="3">
    <source>
        <dbReference type="ARBA" id="ARBA00022475"/>
    </source>
</evidence>
<dbReference type="Gene3D" id="3.40.50.300">
    <property type="entry name" value="P-loop containing nucleotide triphosphate hydrolases"/>
    <property type="match status" value="1"/>
</dbReference>
<evidence type="ECO:0000313" key="10">
    <source>
        <dbReference type="Proteomes" id="UP000199701"/>
    </source>
</evidence>
<organism evidence="9 10">
    <name type="scientific">[Clostridium] fimetarium</name>
    <dbReference type="NCBI Taxonomy" id="99656"/>
    <lineage>
        <taxon>Bacteria</taxon>
        <taxon>Bacillati</taxon>
        <taxon>Bacillota</taxon>
        <taxon>Clostridia</taxon>
        <taxon>Lachnospirales</taxon>
        <taxon>Lachnospiraceae</taxon>
    </lineage>
</organism>
<evidence type="ECO:0000256" key="2">
    <source>
        <dbReference type="ARBA" id="ARBA00008806"/>
    </source>
</evidence>
<keyword evidence="5 8" id="KW-1133">Transmembrane helix</keyword>
<keyword evidence="6 8" id="KW-0472">Membrane</keyword>
<dbReference type="CDD" id="cd01127">
    <property type="entry name" value="TrwB_TraG_TraD_VirD4"/>
    <property type="match status" value="1"/>
</dbReference>
<proteinExistence type="inferred from homology"/>
<sequence length="727" mass="82470">MQTNKKKPSVIFLIFGSILAAYLGYLVNGAWEEEMTLNNFLPVFNEVCAAPLDNYYEPSTIKAVMIAIGIYTIVVIMYYTSQKKMMPGKEFGTAQFANVKQVNKVLADKDETFNRILSQNVRMSLNTRQTKLNNNVLIIGGSGAGKTFYEVKPNLMQMPHDCSFICTDPKGEILRSCGGMLKKNGYHVKVINLLEMNKSDCYNPFAYIREETDIVKLITNLISNTTPKGATPSDPFWEKAEGLFLQALFYYVWLEEKPVKRNFETVLKLMGEAEVAEKGKPSRLDVRMKFLEESSVLGSNHPAVKQYNKCMRGAGDTIRSIIISANSRLAFLENKQVLRMLSKDDMNLSELGIGVNGDGETKTALFCVIPDSDKSYNFIVGMLYTQVFQELYYQADFNCGGRLPIHVTFMLDEFSNVALPDDYCSLLSTMRSREISSVIIIQNLAQIKALFKDTWETIPGNCDTLVYLGGNEQSTHKYISELLGKGTIDKKSSGETRGRQGSSSRNFDVLGRELYTPDEVRKLDNKKLFIFIRGFDPIIDNKYIPFLHPAFNMTADGKGEAYVHVPSKGSNLIEPTFEILTKSSLKFYEQLKEKGGNIYIDNLTYEEFMLLGDAELRSRFTNIDEKEQKQKLNSEQTKELEFAEEEVSNENETSSGGASVASRKPLKEDTVMNRLIYWEFSEEQKTEGKKALAAKVPKQTILEYFYPETSLEEMAHIRETFERARHN</sequence>
<keyword evidence="3" id="KW-1003">Cell membrane</keyword>
<comment type="subcellular location">
    <subcellularLocation>
        <location evidence="1">Cell membrane</location>
        <topology evidence="1">Multi-pass membrane protein</topology>
    </subcellularLocation>
</comment>
<reference evidence="9 10" key="1">
    <citation type="submission" date="2016-10" db="EMBL/GenBank/DDBJ databases">
        <authorList>
            <person name="de Groot N.N."/>
        </authorList>
    </citation>
    <scope>NUCLEOTIDE SEQUENCE [LARGE SCALE GENOMIC DNA]</scope>
    <source>
        <strain evidence="9 10">DSM 9179</strain>
    </source>
</reference>
<keyword evidence="10" id="KW-1185">Reference proteome</keyword>
<dbReference type="InterPro" id="IPR003688">
    <property type="entry name" value="TraG/VirD4"/>
</dbReference>
<dbReference type="GO" id="GO:0005886">
    <property type="term" value="C:plasma membrane"/>
    <property type="evidence" value="ECO:0007669"/>
    <property type="project" value="UniProtKB-SubCell"/>
</dbReference>
<evidence type="ECO:0000256" key="5">
    <source>
        <dbReference type="ARBA" id="ARBA00022989"/>
    </source>
</evidence>
<dbReference type="Pfam" id="PF02534">
    <property type="entry name" value="T4SS-DNA_transf"/>
    <property type="match status" value="1"/>
</dbReference>
<evidence type="ECO:0000256" key="6">
    <source>
        <dbReference type="ARBA" id="ARBA00023136"/>
    </source>
</evidence>
<gene>
    <name evidence="9" type="ORF">SAMN05421659_103102</name>
</gene>
<comment type="similarity">
    <text evidence="2">Belongs to the VirD4/TraG family.</text>
</comment>
<dbReference type="PANTHER" id="PTHR37937:SF1">
    <property type="entry name" value="CONJUGATIVE TRANSFER: DNA TRANSPORT"/>
    <property type="match status" value="1"/>
</dbReference>
<accession>A0A1I0NHV9</accession>
<name>A0A1I0NHV9_9FIRM</name>
<evidence type="ECO:0000256" key="4">
    <source>
        <dbReference type="ARBA" id="ARBA00022692"/>
    </source>
</evidence>